<dbReference type="SUPFAM" id="SSF50104">
    <property type="entry name" value="Translation proteins SH3-like domain"/>
    <property type="match status" value="1"/>
</dbReference>
<dbReference type="Gene3D" id="2.30.30.30">
    <property type="match status" value="1"/>
</dbReference>
<feature type="compositionally biased region" description="Basic residues" evidence="3">
    <location>
        <begin position="95"/>
        <end position="105"/>
    </location>
</feature>
<comment type="caution">
    <text evidence="4">The sequence shown here is derived from an EMBL/GenBank/DDBJ whole genome shotgun (WGS) entry which is preliminary data.</text>
</comment>
<name>A0A835R2P3_VANPL</name>
<dbReference type="GO" id="GO:0003723">
    <property type="term" value="F:RNA binding"/>
    <property type="evidence" value="ECO:0007669"/>
    <property type="project" value="InterPro"/>
</dbReference>
<proteinExistence type="predicted"/>
<sequence>MTAGCLVCSEAAKSSKQHQQEGGMSVPEVRGNGRVALMNYGKEYGRLVVIVDVVDQNRALVDAPDMIREQTKLQETIPDRYQDRHSKNSQEKRSNFRHGSSRREE</sequence>
<feature type="region of interest" description="Disordered" evidence="3">
    <location>
        <begin position="69"/>
        <end position="105"/>
    </location>
</feature>
<protein>
    <submittedName>
        <fullName evidence="4">Uncharacterized protein</fullName>
    </submittedName>
</protein>
<dbReference type="GO" id="GO:0042273">
    <property type="term" value="P:ribosomal large subunit biogenesis"/>
    <property type="evidence" value="ECO:0007669"/>
    <property type="project" value="TreeGrafter"/>
</dbReference>
<dbReference type="OrthoDB" id="651315at2759"/>
<reference evidence="4 5" key="1">
    <citation type="journal article" date="2020" name="Nat. Food">
        <title>A phased Vanilla planifolia genome enables genetic improvement of flavour and production.</title>
        <authorList>
            <person name="Hasing T."/>
            <person name="Tang H."/>
            <person name="Brym M."/>
            <person name="Khazi F."/>
            <person name="Huang T."/>
            <person name="Chambers A.H."/>
        </authorList>
    </citation>
    <scope>NUCLEOTIDE SEQUENCE [LARGE SCALE GENOMIC DNA]</scope>
    <source>
        <tissue evidence="4">Leaf</tissue>
    </source>
</reference>
<dbReference type="GO" id="GO:0022625">
    <property type="term" value="C:cytosolic large ribosomal subunit"/>
    <property type="evidence" value="ECO:0007669"/>
    <property type="project" value="TreeGrafter"/>
</dbReference>
<evidence type="ECO:0000256" key="3">
    <source>
        <dbReference type="SAM" id="MobiDB-lite"/>
    </source>
</evidence>
<gene>
    <name evidence="4" type="ORF">HPP92_008555</name>
</gene>
<feature type="compositionally biased region" description="Basic and acidic residues" evidence="3">
    <location>
        <begin position="69"/>
        <end position="94"/>
    </location>
</feature>
<keyword evidence="1" id="KW-0689">Ribosomal protein</keyword>
<evidence type="ECO:0000256" key="2">
    <source>
        <dbReference type="ARBA" id="ARBA00023274"/>
    </source>
</evidence>
<feature type="region of interest" description="Disordered" evidence="3">
    <location>
        <begin position="10"/>
        <end position="31"/>
    </location>
</feature>
<evidence type="ECO:0000313" key="4">
    <source>
        <dbReference type="EMBL" id="KAG0484476.1"/>
    </source>
</evidence>
<accession>A0A835R2P3</accession>
<keyword evidence="2" id="KW-0687">Ribonucleoprotein</keyword>
<keyword evidence="5" id="KW-1185">Reference proteome</keyword>
<dbReference type="EMBL" id="JADCNL010000004">
    <property type="protein sequence ID" value="KAG0484476.1"/>
    <property type="molecule type" value="Genomic_DNA"/>
</dbReference>
<organism evidence="4 5">
    <name type="scientific">Vanilla planifolia</name>
    <name type="common">Vanilla</name>
    <dbReference type="NCBI Taxonomy" id="51239"/>
    <lineage>
        <taxon>Eukaryota</taxon>
        <taxon>Viridiplantae</taxon>
        <taxon>Streptophyta</taxon>
        <taxon>Embryophyta</taxon>
        <taxon>Tracheophyta</taxon>
        <taxon>Spermatophyta</taxon>
        <taxon>Magnoliopsida</taxon>
        <taxon>Liliopsida</taxon>
        <taxon>Asparagales</taxon>
        <taxon>Orchidaceae</taxon>
        <taxon>Vanilloideae</taxon>
        <taxon>Vanilleae</taxon>
        <taxon>Vanilla</taxon>
    </lineage>
</organism>
<dbReference type="AlphaFoldDB" id="A0A835R2P3"/>
<dbReference type="CDD" id="cd23702">
    <property type="entry name" value="eL14"/>
    <property type="match status" value="1"/>
</dbReference>
<dbReference type="InterPro" id="IPR008991">
    <property type="entry name" value="Translation_prot_SH3-like_sf"/>
</dbReference>
<dbReference type="Proteomes" id="UP000636800">
    <property type="component" value="Unassembled WGS sequence"/>
</dbReference>
<dbReference type="PANTHER" id="PTHR11127">
    <property type="entry name" value="60S RIBOSOMAL PROTEIN L14"/>
    <property type="match status" value="1"/>
</dbReference>
<dbReference type="PANTHER" id="PTHR11127:SF2">
    <property type="entry name" value="LARGE RIBOSOMAL SUBUNIT PROTEIN EL14"/>
    <property type="match status" value="1"/>
</dbReference>
<dbReference type="InterPro" id="IPR014722">
    <property type="entry name" value="Rib_uL2_dom2"/>
</dbReference>
<evidence type="ECO:0000313" key="5">
    <source>
        <dbReference type="Proteomes" id="UP000636800"/>
    </source>
</evidence>
<dbReference type="InterPro" id="IPR039660">
    <property type="entry name" value="Ribosomal_eL14"/>
</dbReference>
<dbReference type="GO" id="GO:0003735">
    <property type="term" value="F:structural constituent of ribosome"/>
    <property type="evidence" value="ECO:0007669"/>
    <property type="project" value="InterPro"/>
</dbReference>
<evidence type="ECO:0000256" key="1">
    <source>
        <dbReference type="ARBA" id="ARBA00022980"/>
    </source>
</evidence>